<evidence type="ECO:0000313" key="3">
    <source>
        <dbReference type="Proteomes" id="UP000297792"/>
    </source>
</evidence>
<evidence type="ECO:0000256" key="1">
    <source>
        <dbReference type="SAM" id="MobiDB-lite"/>
    </source>
</evidence>
<evidence type="ECO:0008006" key="4">
    <source>
        <dbReference type="Google" id="ProtNLM"/>
    </source>
</evidence>
<organism evidence="2 3">
    <name type="scientific">Mycolicibacterium peregrinum</name>
    <name type="common">Mycobacterium peregrinum</name>
    <dbReference type="NCBI Taxonomy" id="43304"/>
    <lineage>
        <taxon>Bacteria</taxon>
        <taxon>Bacillati</taxon>
        <taxon>Actinomycetota</taxon>
        <taxon>Actinomycetes</taxon>
        <taxon>Mycobacteriales</taxon>
        <taxon>Mycobacteriaceae</taxon>
        <taxon>Mycolicibacterium</taxon>
    </lineage>
</organism>
<dbReference type="GeneID" id="98803846"/>
<accession>A0A4Z0HS23</accession>
<gene>
    <name evidence="2" type="ORF">EJD98_18285</name>
</gene>
<feature type="compositionally biased region" description="Polar residues" evidence="1">
    <location>
        <begin position="284"/>
        <end position="306"/>
    </location>
</feature>
<comment type="caution">
    <text evidence="2">The sequence shown here is derived from an EMBL/GenBank/DDBJ whole genome shotgun (WGS) entry which is preliminary data.</text>
</comment>
<feature type="compositionally biased region" description="Basic and acidic residues" evidence="1">
    <location>
        <begin position="371"/>
        <end position="390"/>
    </location>
</feature>
<feature type="region of interest" description="Disordered" evidence="1">
    <location>
        <begin position="369"/>
        <end position="412"/>
    </location>
</feature>
<dbReference type="Proteomes" id="UP000297792">
    <property type="component" value="Unassembled WGS sequence"/>
</dbReference>
<dbReference type="RefSeq" id="WP_133058828.1">
    <property type="nucleotide sequence ID" value="NZ_LN879427.1"/>
</dbReference>
<dbReference type="OrthoDB" id="4370634at2"/>
<reference evidence="2 3" key="1">
    <citation type="submission" date="2018-12" db="EMBL/GenBank/DDBJ databases">
        <title>Draft genome sequences of Mycolicibacterium peregrinum isolated from a pig with lymphadenitis and from soil on the same Japanese pig farm.</title>
        <authorList>
            <person name="Komatsu T."/>
            <person name="Ohya K."/>
            <person name="Sawai K."/>
            <person name="Odoi J.O."/>
            <person name="Otsu K."/>
            <person name="Ota A."/>
            <person name="Ito T."/>
            <person name="Kawai M."/>
            <person name="Maruyama F."/>
        </authorList>
    </citation>
    <scope>NUCLEOTIDE SEQUENCE [LARGE SCALE GENOMIC DNA]</scope>
    <source>
        <strain evidence="2 3">138</strain>
    </source>
</reference>
<name>A0A4Z0HS23_MYCPR</name>
<proteinExistence type="predicted"/>
<keyword evidence="3" id="KW-1185">Reference proteome</keyword>
<evidence type="ECO:0000313" key="2">
    <source>
        <dbReference type="EMBL" id="TGB41108.1"/>
    </source>
</evidence>
<feature type="compositionally biased region" description="Polar residues" evidence="1">
    <location>
        <begin position="312"/>
        <end position="328"/>
    </location>
</feature>
<dbReference type="EMBL" id="RWKA01000009">
    <property type="protein sequence ID" value="TGB41108.1"/>
    <property type="molecule type" value="Genomic_DNA"/>
</dbReference>
<sequence>MTAGVALVGAGVIAVTPVASPTPALQTHAVQLSAAVQDPVSQWVGIANRTFTQSGAIVQTILENPAPILQQIAANQLGYAQQIGAGLQTLANLVSTKLDPNNPYGIVQTLISAGKLIEQGNPAAASQIIWQQMFQSTLFSLFPLAGLTQIPAKMAQNFANAVTAVAGMPLTFGVSAFGMLHAPFVAFEETATDLSAALANQDTAGAALALASFPGRVIDYTINGIPFNGVGYQGLIGAGGLIPNLVAAGETIAKAIAPQPAEEDLATQATSADKTAYAVEANRTTDPTGATQEVDSASVNADTSPNSAPPSAEQQDTPETVSDTSTGASKPVVRKNVVATPGTTTTTKQPAVKAAAEIRAGISATVNKLGEGVKKAFNKPDKTAKPDNVKSSEGNNSAGKHRAGSGKSGDAK</sequence>
<feature type="region of interest" description="Disordered" evidence="1">
    <location>
        <begin position="284"/>
        <end position="350"/>
    </location>
</feature>
<dbReference type="AlphaFoldDB" id="A0A4Z0HS23"/>
<feature type="compositionally biased region" description="Low complexity" evidence="1">
    <location>
        <begin position="337"/>
        <end position="350"/>
    </location>
</feature>
<protein>
    <recommendedName>
        <fullName evidence="4">PE-PGRS family protein</fullName>
    </recommendedName>
</protein>